<sequence length="134" mass="15761">MVVQRSNTNWDDRYDKRSQELHGKPWSDISLEVRRTTGNKCVLCSKRATCTHHTCYFGPYKAGVDLFGLCSSCHTQAHLGRNWRQYRYQGVWRNKNTPQFYKRLRQGWLSKHEAASKKISNTIHDRRKSATKSI</sequence>
<dbReference type="Proteomes" id="UP000570851">
    <property type="component" value="Unassembled WGS sequence"/>
</dbReference>
<evidence type="ECO:0000313" key="2">
    <source>
        <dbReference type="Proteomes" id="UP000570851"/>
    </source>
</evidence>
<keyword evidence="2" id="KW-1185">Reference proteome</keyword>
<evidence type="ECO:0000313" key="1">
    <source>
        <dbReference type="EMBL" id="MBC1302682.1"/>
    </source>
</evidence>
<gene>
    <name evidence="1" type="ORF">GNE12_12240</name>
</gene>
<proteinExistence type="predicted"/>
<accession>A0ABR6S8F1</accession>
<protein>
    <recommendedName>
        <fullName evidence="3">HNH endonuclease</fullName>
    </recommendedName>
</protein>
<organism evidence="1 2">
    <name type="scientific">Trichormus variabilis N2B</name>
    <dbReference type="NCBI Taxonomy" id="2681315"/>
    <lineage>
        <taxon>Bacteria</taxon>
        <taxon>Bacillati</taxon>
        <taxon>Cyanobacteriota</taxon>
        <taxon>Cyanophyceae</taxon>
        <taxon>Nostocales</taxon>
        <taxon>Nostocaceae</taxon>
        <taxon>Trichormus</taxon>
    </lineage>
</organism>
<comment type="caution">
    <text evidence="1">The sequence shown here is derived from an EMBL/GenBank/DDBJ whole genome shotgun (WGS) entry which is preliminary data.</text>
</comment>
<name>A0ABR6S8F1_ANAVA</name>
<evidence type="ECO:0008006" key="3">
    <source>
        <dbReference type="Google" id="ProtNLM"/>
    </source>
</evidence>
<dbReference type="EMBL" id="JACKZP010000040">
    <property type="protein sequence ID" value="MBC1302682.1"/>
    <property type="molecule type" value="Genomic_DNA"/>
</dbReference>
<reference evidence="1 2" key="1">
    <citation type="submission" date="2019-11" db="EMBL/GenBank/DDBJ databases">
        <title>Comparison of genomes from free-living endosymbiotic cyanobacteria isolated from Azolla.</title>
        <authorList>
            <person name="Thiel T."/>
            <person name="Pratte B."/>
        </authorList>
    </citation>
    <scope>NUCLEOTIDE SEQUENCE [LARGE SCALE GENOMIC DNA]</scope>
    <source>
        <strain evidence="1 2">N2B</strain>
    </source>
</reference>